<proteinExistence type="predicted"/>
<reference evidence="2 3" key="1">
    <citation type="submission" date="2014-04" db="EMBL/GenBank/DDBJ databases">
        <title>Draft genome sequence of Bacillus azotoformans MEV2011, a (co-) denitrifying strain unable to grow in the presence of oxygen.</title>
        <authorList>
            <person name="Nielsen M."/>
            <person name="Schreiber L."/>
            <person name="Finster K."/>
            <person name="Schramm A."/>
        </authorList>
    </citation>
    <scope>NUCLEOTIDE SEQUENCE [LARGE SCALE GENOMIC DNA]</scope>
    <source>
        <strain evidence="2 3">MEV2011</strain>
    </source>
</reference>
<dbReference type="Gene3D" id="3.30.70.2050">
    <property type="match status" value="1"/>
</dbReference>
<dbReference type="Pfam" id="PF05573">
    <property type="entry name" value="NosL"/>
    <property type="match status" value="1"/>
</dbReference>
<feature type="signal peptide" evidence="1">
    <location>
        <begin position="1"/>
        <end position="23"/>
    </location>
</feature>
<protein>
    <submittedName>
        <fullName evidence="2">Putative lipoprotein involved in nitrous oxide reduction</fullName>
    </submittedName>
</protein>
<dbReference type="SUPFAM" id="SSF160387">
    <property type="entry name" value="NosL/MerB-like"/>
    <property type="match status" value="1"/>
</dbReference>
<evidence type="ECO:0000313" key="3">
    <source>
        <dbReference type="Proteomes" id="UP000027936"/>
    </source>
</evidence>
<feature type="chain" id="PRO_5038355279" evidence="1">
    <location>
        <begin position="24"/>
        <end position="168"/>
    </location>
</feature>
<dbReference type="RefSeq" id="WP_051678292.1">
    <property type="nucleotide sequence ID" value="NZ_JJRY01000019.1"/>
</dbReference>
<accession>A0A072NJF8</accession>
<dbReference type="PANTHER" id="PTHR41247">
    <property type="entry name" value="HTH-TYPE TRANSCRIPTIONAL REPRESSOR YCNK"/>
    <property type="match status" value="1"/>
</dbReference>
<dbReference type="InterPro" id="IPR008719">
    <property type="entry name" value="N2O_reductase_NosL"/>
</dbReference>
<sequence>MMRKLSFVMLLLFVIVAGCSSQDAFKPQPIDTNVDGCDECHMGIQDVKASSEVILKDGTPKKFDDIGCMVLFIKDHEEEVANVFVHDYLTSEWIDMNNAVFIQGSKIKSPMNYDFVAFSSTEEAEAFQADNGGELFTPDAVLKADVQALKDAGHGADAEAGHETEHKM</sequence>
<comment type="caution">
    <text evidence="2">The sequence shown here is derived from an EMBL/GenBank/DDBJ whole genome shotgun (WGS) entry which is preliminary data.</text>
</comment>
<dbReference type="PATRIC" id="fig|1348973.3.peg.3659"/>
<dbReference type="EMBL" id="JJRY01000019">
    <property type="protein sequence ID" value="KEF37023.1"/>
    <property type="molecule type" value="Genomic_DNA"/>
</dbReference>
<dbReference type="OrthoDB" id="9792749at2"/>
<dbReference type="PANTHER" id="PTHR41247:SF1">
    <property type="entry name" value="HTH-TYPE TRANSCRIPTIONAL REPRESSOR YCNK"/>
    <property type="match status" value="1"/>
</dbReference>
<dbReference type="PROSITE" id="PS51257">
    <property type="entry name" value="PROKAR_LIPOPROTEIN"/>
    <property type="match status" value="1"/>
</dbReference>
<organism evidence="2 3">
    <name type="scientific">Schinkia azotoformans MEV2011</name>
    <dbReference type="NCBI Taxonomy" id="1348973"/>
    <lineage>
        <taxon>Bacteria</taxon>
        <taxon>Bacillati</taxon>
        <taxon>Bacillota</taxon>
        <taxon>Bacilli</taxon>
        <taxon>Bacillales</taxon>
        <taxon>Bacillaceae</taxon>
        <taxon>Calidifontibacillus/Schinkia group</taxon>
        <taxon>Schinkia</taxon>
    </lineage>
</organism>
<dbReference type="Proteomes" id="UP000027936">
    <property type="component" value="Unassembled WGS sequence"/>
</dbReference>
<keyword evidence="1" id="KW-0732">Signal</keyword>
<evidence type="ECO:0000256" key="1">
    <source>
        <dbReference type="SAM" id="SignalP"/>
    </source>
</evidence>
<gene>
    <name evidence="2" type="ORF">M670_03777</name>
</gene>
<name>A0A072NJF8_SCHAZ</name>
<dbReference type="AlphaFoldDB" id="A0A072NJF8"/>
<evidence type="ECO:0000313" key="2">
    <source>
        <dbReference type="EMBL" id="KEF37023.1"/>
    </source>
</evidence>
<keyword evidence="2" id="KW-0449">Lipoprotein</keyword>